<dbReference type="KEGG" id="osu:NT6N_25040"/>
<reference evidence="3" key="1">
    <citation type="submission" date="2024-07" db="EMBL/GenBank/DDBJ databases">
        <title>Complete genome sequence of Verrucomicrobiaceae bacterium NT6N.</title>
        <authorList>
            <person name="Huang C."/>
            <person name="Takami H."/>
            <person name="Hamasaki K."/>
        </authorList>
    </citation>
    <scope>NUCLEOTIDE SEQUENCE</scope>
    <source>
        <strain evidence="3">NT6N</strain>
    </source>
</reference>
<dbReference type="Gene3D" id="1.20.1270.180">
    <property type="match status" value="1"/>
</dbReference>
<feature type="signal peptide" evidence="1">
    <location>
        <begin position="1"/>
        <end position="21"/>
    </location>
</feature>
<gene>
    <name evidence="3" type="ORF">NT6N_25040</name>
</gene>
<dbReference type="PANTHER" id="PTHR39176">
    <property type="entry name" value="PERIPLASMIC PROTEIN-RELATED"/>
    <property type="match status" value="1"/>
</dbReference>
<evidence type="ECO:0000313" key="3">
    <source>
        <dbReference type="EMBL" id="BDS07464.1"/>
    </source>
</evidence>
<dbReference type="InterPro" id="IPR009739">
    <property type="entry name" value="LprI-like_N"/>
</dbReference>
<feature type="domain" description="Lysozyme inhibitor LprI-like N-terminal" evidence="2">
    <location>
        <begin position="21"/>
        <end position="108"/>
    </location>
</feature>
<protein>
    <recommendedName>
        <fullName evidence="2">Lysozyme inhibitor LprI-like N-terminal domain-containing protein</fullName>
    </recommendedName>
</protein>
<evidence type="ECO:0000256" key="1">
    <source>
        <dbReference type="SAM" id="SignalP"/>
    </source>
</evidence>
<organism evidence="3">
    <name type="scientific">Oceaniferula spumae</name>
    <dbReference type="NCBI Taxonomy" id="2979115"/>
    <lineage>
        <taxon>Bacteria</taxon>
        <taxon>Pseudomonadati</taxon>
        <taxon>Verrucomicrobiota</taxon>
        <taxon>Verrucomicrobiia</taxon>
        <taxon>Verrucomicrobiales</taxon>
        <taxon>Verrucomicrobiaceae</taxon>
        <taxon>Oceaniferula</taxon>
    </lineage>
</organism>
<accession>A0AAT9FN86</accession>
<dbReference type="EMBL" id="AP026866">
    <property type="protein sequence ID" value="BDS07464.1"/>
    <property type="molecule type" value="Genomic_DNA"/>
</dbReference>
<evidence type="ECO:0000259" key="2">
    <source>
        <dbReference type="Pfam" id="PF07007"/>
    </source>
</evidence>
<name>A0AAT9FN86_9BACT</name>
<sequence length="120" mass="13792">MIMKPLILSICLLSTAAICNAQSNPELKQNAYEQYQNSDKAMNIAYQKLMSVLTEDGKKKLRLSQRAWVAFRDAEADFDSHHFGEGKFGALERLGSMNLRTQERTRKLLEDHKRFKEING</sequence>
<dbReference type="AlphaFoldDB" id="A0AAT9FN86"/>
<keyword evidence="1" id="KW-0732">Signal</keyword>
<proteinExistence type="predicted"/>
<dbReference type="PANTHER" id="PTHR39176:SF1">
    <property type="entry name" value="PERIPLASMIC PROTEIN"/>
    <property type="match status" value="1"/>
</dbReference>
<dbReference type="Pfam" id="PF07007">
    <property type="entry name" value="LprI"/>
    <property type="match status" value="1"/>
</dbReference>
<feature type="chain" id="PRO_5043557623" description="Lysozyme inhibitor LprI-like N-terminal domain-containing protein" evidence="1">
    <location>
        <begin position="22"/>
        <end position="120"/>
    </location>
</feature>